<keyword evidence="3" id="KW-0804">Transcription</keyword>
<feature type="domain" description="HTH iclR-type" evidence="4">
    <location>
        <begin position="6"/>
        <end position="66"/>
    </location>
</feature>
<keyword evidence="2" id="KW-0238">DNA-binding</keyword>
<accession>D2KTD0</accession>
<evidence type="ECO:0000256" key="3">
    <source>
        <dbReference type="ARBA" id="ARBA00023163"/>
    </source>
</evidence>
<dbReference type="SUPFAM" id="SSF46785">
    <property type="entry name" value="Winged helix' DNA-binding domain"/>
    <property type="match status" value="1"/>
</dbReference>
<dbReference type="AlphaFoldDB" id="D2KTD0"/>
<organism evidence="6">
    <name type="scientific">Rhodococcus sp. AN-22</name>
    <dbReference type="NCBI Taxonomy" id="200251"/>
    <lineage>
        <taxon>Bacteria</taxon>
        <taxon>Bacillati</taxon>
        <taxon>Actinomycetota</taxon>
        <taxon>Actinomycetes</taxon>
        <taxon>Mycobacteriales</taxon>
        <taxon>Nocardiaceae</taxon>
        <taxon>Rhodococcus</taxon>
    </lineage>
</organism>
<dbReference type="InterPro" id="IPR029016">
    <property type="entry name" value="GAF-like_dom_sf"/>
</dbReference>
<dbReference type="Pfam" id="PF01614">
    <property type="entry name" value="IclR_C"/>
    <property type="match status" value="1"/>
</dbReference>
<protein>
    <submittedName>
        <fullName evidence="6">Putative LysR-type regulator</fullName>
    </submittedName>
</protein>
<dbReference type="GO" id="GO:0003677">
    <property type="term" value="F:DNA binding"/>
    <property type="evidence" value="ECO:0007669"/>
    <property type="project" value="UniProtKB-KW"/>
</dbReference>
<dbReference type="EMBL" id="AB167713">
    <property type="protein sequence ID" value="BAI63582.1"/>
    <property type="molecule type" value="Genomic_DNA"/>
</dbReference>
<dbReference type="SUPFAM" id="SSF55781">
    <property type="entry name" value="GAF domain-like"/>
    <property type="match status" value="1"/>
</dbReference>
<dbReference type="PROSITE" id="PS51078">
    <property type="entry name" value="ICLR_ED"/>
    <property type="match status" value="1"/>
</dbReference>
<dbReference type="InterPro" id="IPR014757">
    <property type="entry name" value="Tscrpt_reg_IclR_C"/>
</dbReference>
<keyword evidence="1" id="KW-0805">Transcription regulation</keyword>
<dbReference type="InterPro" id="IPR036390">
    <property type="entry name" value="WH_DNA-bd_sf"/>
</dbReference>
<dbReference type="InterPro" id="IPR036388">
    <property type="entry name" value="WH-like_DNA-bd_sf"/>
</dbReference>
<dbReference type="SMART" id="SM00346">
    <property type="entry name" value="HTH_ICLR"/>
    <property type="match status" value="1"/>
</dbReference>
<dbReference type="Gene3D" id="1.10.10.10">
    <property type="entry name" value="Winged helix-like DNA-binding domain superfamily/Winged helix DNA-binding domain"/>
    <property type="match status" value="1"/>
</dbReference>
<dbReference type="GO" id="GO:0045892">
    <property type="term" value="P:negative regulation of DNA-templated transcription"/>
    <property type="evidence" value="ECO:0007669"/>
    <property type="project" value="TreeGrafter"/>
</dbReference>
<evidence type="ECO:0000259" key="5">
    <source>
        <dbReference type="PROSITE" id="PS51078"/>
    </source>
</evidence>
<dbReference type="InterPro" id="IPR050707">
    <property type="entry name" value="HTH_MetabolicPath_Reg"/>
</dbReference>
<dbReference type="PANTHER" id="PTHR30136:SF24">
    <property type="entry name" value="HTH-TYPE TRANSCRIPTIONAL REPRESSOR ALLR"/>
    <property type="match status" value="1"/>
</dbReference>
<dbReference type="PANTHER" id="PTHR30136">
    <property type="entry name" value="HELIX-TURN-HELIX TRANSCRIPTIONAL REGULATOR, ICLR FAMILY"/>
    <property type="match status" value="1"/>
</dbReference>
<feature type="domain" description="IclR-ED" evidence="5">
    <location>
        <begin position="67"/>
        <end position="200"/>
    </location>
</feature>
<name>D2KTD0_9NOCA</name>
<evidence type="ECO:0000313" key="6">
    <source>
        <dbReference type="EMBL" id="BAI63582.1"/>
    </source>
</evidence>
<reference evidence="6" key="1">
    <citation type="submission" date="2004-03" db="EMBL/GenBank/DDBJ databases">
        <title>Aniline and catechol-degrading gene cluster from Rhodococcus sp. AN-22.</title>
        <authorList>
            <person name="Murakami S."/>
            <person name="Takenaka S."/>
            <person name="Aoki K."/>
        </authorList>
    </citation>
    <scope>NUCLEOTIDE SEQUENCE</scope>
    <source>
        <strain evidence="6">AN-22</strain>
    </source>
</reference>
<evidence type="ECO:0000256" key="1">
    <source>
        <dbReference type="ARBA" id="ARBA00023015"/>
    </source>
</evidence>
<sequence>MSRPAVGSADRALVLVLALQKGRVLSVREAAVDLGVAESSAHRLLSTLVGRGFATQDSTRRYIAGPALRGPEVPSVSRDDLVVVADPVLEYIHNSVGATVHLVVREGQDVIYLSGLEYSETALRVGLRIGQRMPAYCTASGRALLADLPNHEVESLYRRGLPPWSSARLATLTALKRRLATVRKDGYASSFHETEHGVVS</sequence>
<dbReference type="Pfam" id="PF09339">
    <property type="entry name" value="HTH_IclR"/>
    <property type="match status" value="1"/>
</dbReference>
<gene>
    <name evidence="6" type="primary">pcaR</name>
</gene>
<dbReference type="GO" id="GO:0003700">
    <property type="term" value="F:DNA-binding transcription factor activity"/>
    <property type="evidence" value="ECO:0007669"/>
    <property type="project" value="TreeGrafter"/>
</dbReference>
<proteinExistence type="predicted"/>
<dbReference type="Gene3D" id="3.30.450.40">
    <property type="match status" value="1"/>
</dbReference>
<feature type="non-terminal residue" evidence="6">
    <location>
        <position position="200"/>
    </location>
</feature>
<dbReference type="InterPro" id="IPR005471">
    <property type="entry name" value="Tscrpt_reg_IclR_N"/>
</dbReference>
<evidence type="ECO:0000256" key="2">
    <source>
        <dbReference type="ARBA" id="ARBA00023125"/>
    </source>
</evidence>
<dbReference type="PROSITE" id="PS51077">
    <property type="entry name" value="HTH_ICLR"/>
    <property type="match status" value="1"/>
</dbReference>
<evidence type="ECO:0000259" key="4">
    <source>
        <dbReference type="PROSITE" id="PS51077"/>
    </source>
</evidence>